<keyword evidence="2" id="KW-1185">Reference proteome</keyword>
<sequence length="175" mass="19407">MAHFNNYDANFYPTPAPGEFDEYSFLGQTLATGYQAESYHSQGHYTFADHSNVVEQSEPTVGSSTSYWATANRKCHCNLFVCLCLTRKFPESVASATSYATHVDGYGQPSYSEYQWPAVGHQAEFYHTGFLNRDTSFAETVASEASTVVPTDREQFRSTTGGITRTGNQTARSTK</sequence>
<reference evidence="1" key="2">
    <citation type="journal article" date="2020" name="Nat. Commun.">
        <title>Large-scale genome sequencing of mycorrhizal fungi provides insights into the early evolution of symbiotic traits.</title>
        <authorList>
            <person name="Miyauchi S."/>
            <person name="Kiss E."/>
            <person name="Kuo A."/>
            <person name="Drula E."/>
            <person name="Kohler A."/>
            <person name="Sanchez-Garcia M."/>
            <person name="Morin E."/>
            <person name="Andreopoulos B."/>
            <person name="Barry K.W."/>
            <person name="Bonito G."/>
            <person name="Buee M."/>
            <person name="Carver A."/>
            <person name="Chen C."/>
            <person name="Cichocki N."/>
            <person name="Clum A."/>
            <person name="Culley D."/>
            <person name="Crous P.W."/>
            <person name="Fauchery L."/>
            <person name="Girlanda M."/>
            <person name="Hayes R.D."/>
            <person name="Keri Z."/>
            <person name="LaButti K."/>
            <person name="Lipzen A."/>
            <person name="Lombard V."/>
            <person name="Magnuson J."/>
            <person name="Maillard F."/>
            <person name="Murat C."/>
            <person name="Nolan M."/>
            <person name="Ohm R.A."/>
            <person name="Pangilinan J."/>
            <person name="Pereira M.F."/>
            <person name="Perotto S."/>
            <person name="Peter M."/>
            <person name="Pfister S."/>
            <person name="Riley R."/>
            <person name="Sitrit Y."/>
            <person name="Stielow J.B."/>
            <person name="Szollosi G."/>
            <person name="Zifcakova L."/>
            <person name="Stursova M."/>
            <person name="Spatafora J.W."/>
            <person name="Tedersoo L."/>
            <person name="Vaario L.M."/>
            <person name="Yamada A."/>
            <person name="Yan M."/>
            <person name="Wang P."/>
            <person name="Xu J."/>
            <person name="Bruns T."/>
            <person name="Baldrian P."/>
            <person name="Vilgalys R."/>
            <person name="Dunand C."/>
            <person name="Henrissat B."/>
            <person name="Grigoriev I.V."/>
            <person name="Hibbett D."/>
            <person name="Nagy L.G."/>
            <person name="Martin F.M."/>
        </authorList>
    </citation>
    <scope>NUCLEOTIDE SEQUENCE</scope>
    <source>
        <strain evidence="1">P2</strain>
    </source>
</reference>
<dbReference type="Proteomes" id="UP000886501">
    <property type="component" value="Unassembled WGS sequence"/>
</dbReference>
<gene>
    <name evidence="1" type="ORF">BDM02DRAFT_3118449</name>
</gene>
<evidence type="ECO:0000313" key="2">
    <source>
        <dbReference type="Proteomes" id="UP000886501"/>
    </source>
</evidence>
<name>A0ACB6Z9V8_THEGA</name>
<comment type="caution">
    <text evidence="1">The sequence shown here is derived from an EMBL/GenBank/DDBJ whole genome shotgun (WGS) entry which is preliminary data.</text>
</comment>
<accession>A0ACB6Z9V8</accession>
<dbReference type="EMBL" id="MU118055">
    <property type="protein sequence ID" value="KAF9646524.1"/>
    <property type="molecule type" value="Genomic_DNA"/>
</dbReference>
<proteinExistence type="predicted"/>
<protein>
    <submittedName>
        <fullName evidence="1">Uncharacterized protein</fullName>
    </submittedName>
</protein>
<evidence type="ECO:0000313" key="1">
    <source>
        <dbReference type="EMBL" id="KAF9646524.1"/>
    </source>
</evidence>
<reference evidence="1" key="1">
    <citation type="submission" date="2019-10" db="EMBL/GenBank/DDBJ databases">
        <authorList>
            <consortium name="DOE Joint Genome Institute"/>
            <person name="Kuo A."/>
            <person name="Miyauchi S."/>
            <person name="Kiss E."/>
            <person name="Drula E."/>
            <person name="Kohler A."/>
            <person name="Sanchez-Garcia M."/>
            <person name="Andreopoulos B."/>
            <person name="Barry K.W."/>
            <person name="Bonito G."/>
            <person name="Buee M."/>
            <person name="Carver A."/>
            <person name="Chen C."/>
            <person name="Cichocki N."/>
            <person name="Clum A."/>
            <person name="Culley D."/>
            <person name="Crous P.W."/>
            <person name="Fauchery L."/>
            <person name="Girlanda M."/>
            <person name="Hayes R."/>
            <person name="Keri Z."/>
            <person name="Labutti K."/>
            <person name="Lipzen A."/>
            <person name="Lombard V."/>
            <person name="Magnuson J."/>
            <person name="Maillard F."/>
            <person name="Morin E."/>
            <person name="Murat C."/>
            <person name="Nolan M."/>
            <person name="Ohm R."/>
            <person name="Pangilinan J."/>
            <person name="Pereira M."/>
            <person name="Perotto S."/>
            <person name="Peter M."/>
            <person name="Riley R."/>
            <person name="Sitrit Y."/>
            <person name="Stielow B."/>
            <person name="Szollosi G."/>
            <person name="Zifcakova L."/>
            <person name="Stursova M."/>
            <person name="Spatafora J.W."/>
            <person name="Tedersoo L."/>
            <person name="Vaario L.-M."/>
            <person name="Yamada A."/>
            <person name="Yan M."/>
            <person name="Wang P."/>
            <person name="Xu J."/>
            <person name="Bruns T."/>
            <person name="Baldrian P."/>
            <person name="Vilgalys R."/>
            <person name="Henrissat B."/>
            <person name="Grigoriev I.V."/>
            <person name="Hibbett D."/>
            <person name="Nagy L.G."/>
            <person name="Martin F.M."/>
        </authorList>
    </citation>
    <scope>NUCLEOTIDE SEQUENCE</scope>
    <source>
        <strain evidence="1">P2</strain>
    </source>
</reference>
<organism evidence="1 2">
    <name type="scientific">Thelephora ganbajun</name>
    <name type="common">Ganba fungus</name>
    <dbReference type="NCBI Taxonomy" id="370292"/>
    <lineage>
        <taxon>Eukaryota</taxon>
        <taxon>Fungi</taxon>
        <taxon>Dikarya</taxon>
        <taxon>Basidiomycota</taxon>
        <taxon>Agaricomycotina</taxon>
        <taxon>Agaricomycetes</taxon>
        <taxon>Thelephorales</taxon>
        <taxon>Thelephoraceae</taxon>
        <taxon>Thelephora</taxon>
    </lineage>
</organism>